<dbReference type="GO" id="GO:0000150">
    <property type="term" value="F:DNA strand exchange activity"/>
    <property type="evidence" value="ECO:0007669"/>
    <property type="project" value="InterPro"/>
</dbReference>
<dbReference type="Proteomes" id="UP000002301">
    <property type="component" value="Chromosome 1"/>
</dbReference>
<sequence length="540" mass="60456">MRKAAIYARFSTELQSPRSIDDQIALCSKFAQANGFQVVGTYNDKAKSGSSMLERDGLLRLLNDAKNGQFDAVIVEALDRVSRDQEDMAAIYKRLKFLGIDIIAVHDGKADTIQIGIRGLIGAIYLEDLKHKVRRGMSGRVRDGLSAGGKAYGYKPVLGKPGELVIDEEEAVVVRRVFREYADGKNPREIALGLNRDGFKPPRGLVWNPSTLIGSKKRTNGILRNPLYGGVLIWNRVTMVRDPETGKRVSRNNPESEWQRKNVPELRIVDEETAAMVAARVEERTFETTIERSPKRPRMLSGLLKCGKCGGGMTLDGYNNGKPRIRCVRTRETGTCDHTRKYQVEAIEFSVVEAMREQLSDPDLLKAYIDSYIQERRRLATEINRNRATIERNLSKAQGELDRMLTLCIKGLMTDEEFGERRGALDEEIAHLKADLLVAPTVDNVELHPAAIENYKKDMDELSARLAEFQKEPHSALVSSLRKVVAEVTVHPSPSNMTPIIEVKGWLASLIGEDVENGYRPKWANKVVAEEGFEPPTQGL</sequence>
<dbReference type="Gene3D" id="3.90.1750.20">
    <property type="entry name" value="Putative Large Serine Recombinase, Chain B, Domain 2"/>
    <property type="match status" value="1"/>
</dbReference>
<organism evidence="3 4">
    <name type="scientific">Brucella anthropi (strain ATCC 49188 / DSM 6882 / CCUG 24695 / JCM 21032 / LMG 3331 / NBRC 15819 / NCTC 12168 / Alc 37)</name>
    <name type="common">Ochrobactrum anthropi</name>
    <dbReference type="NCBI Taxonomy" id="439375"/>
    <lineage>
        <taxon>Bacteria</taxon>
        <taxon>Pseudomonadati</taxon>
        <taxon>Pseudomonadota</taxon>
        <taxon>Alphaproteobacteria</taxon>
        <taxon>Hyphomicrobiales</taxon>
        <taxon>Brucellaceae</taxon>
        <taxon>Brucella/Ochrobactrum group</taxon>
        <taxon>Brucella</taxon>
    </lineage>
</organism>
<dbReference type="SMART" id="SM00857">
    <property type="entry name" value="Resolvase"/>
    <property type="match status" value="1"/>
</dbReference>
<dbReference type="InterPro" id="IPR025827">
    <property type="entry name" value="Zn_ribbon_recom_dom"/>
</dbReference>
<dbReference type="Gene3D" id="3.40.50.1390">
    <property type="entry name" value="Resolvase, N-terminal catalytic domain"/>
    <property type="match status" value="1"/>
</dbReference>
<reference evidence="3 4" key="1">
    <citation type="journal article" date="2011" name="J. Bacteriol.">
        <title>Genome of Ochrobactrum anthropi ATCC 49188 T, a versatile opportunistic pathogen and symbiont of several eukaryotic hosts.</title>
        <authorList>
            <person name="Chain P.S."/>
            <person name="Lang D.M."/>
            <person name="Comerci D.J."/>
            <person name="Malfatti S.A."/>
            <person name="Vergez L.M."/>
            <person name="Shin M."/>
            <person name="Ugalde R.A."/>
            <person name="Garcia E."/>
            <person name="Tolmasky M.E."/>
        </authorList>
    </citation>
    <scope>NUCLEOTIDE SEQUENCE [LARGE SCALE GENOMIC DNA]</scope>
    <source>
        <strain evidence="4">ATCC 49188 / DSM 6882 / CCUG 24695 / JCM 21032 / LMG 3331 / NBRC 15819 / NCTC 12168 / Alc 37</strain>
    </source>
</reference>
<dbReference type="Pfam" id="PF13408">
    <property type="entry name" value="Zn_ribbon_recom"/>
    <property type="match status" value="1"/>
</dbReference>
<dbReference type="AlphaFoldDB" id="A6WZ75"/>
<dbReference type="GO" id="GO:0003677">
    <property type="term" value="F:DNA binding"/>
    <property type="evidence" value="ECO:0007669"/>
    <property type="project" value="InterPro"/>
</dbReference>
<name>A6WZ75_BRUA4</name>
<dbReference type="PANTHER" id="PTHR30461">
    <property type="entry name" value="DNA-INVERTASE FROM LAMBDOID PROPHAGE"/>
    <property type="match status" value="1"/>
</dbReference>
<dbReference type="SUPFAM" id="SSF53041">
    <property type="entry name" value="Resolvase-like"/>
    <property type="match status" value="1"/>
</dbReference>
<protein>
    <submittedName>
        <fullName evidence="3">Resolvase domain protein</fullName>
    </submittedName>
</protein>
<dbReference type="PROSITE" id="PS51737">
    <property type="entry name" value="RECOMBINASE_DNA_BIND"/>
    <property type="match status" value="1"/>
</dbReference>
<feature type="domain" description="Resolvase/invertase-type recombinase catalytic" evidence="1">
    <location>
        <begin position="3"/>
        <end position="152"/>
    </location>
</feature>
<evidence type="ECO:0000313" key="3">
    <source>
        <dbReference type="EMBL" id="ABS14279.1"/>
    </source>
</evidence>
<evidence type="ECO:0000313" key="4">
    <source>
        <dbReference type="Proteomes" id="UP000002301"/>
    </source>
</evidence>
<feature type="domain" description="Recombinase" evidence="2">
    <location>
        <begin position="151"/>
        <end position="287"/>
    </location>
</feature>
<dbReference type="KEGG" id="oan:Oant_1563"/>
<dbReference type="InterPro" id="IPR050639">
    <property type="entry name" value="SSR_resolvase"/>
</dbReference>
<dbReference type="PROSITE" id="PS51736">
    <property type="entry name" value="RECOMBINASES_3"/>
    <property type="match status" value="1"/>
</dbReference>
<dbReference type="PANTHER" id="PTHR30461:SF23">
    <property type="entry name" value="DNA RECOMBINASE-RELATED"/>
    <property type="match status" value="1"/>
</dbReference>
<dbReference type="CDD" id="cd00338">
    <property type="entry name" value="Ser_Recombinase"/>
    <property type="match status" value="1"/>
</dbReference>
<dbReference type="eggNOG" id="COG1961">
    <property type="taxonomic scope" value="Bacteria"/>
</dbReference>
<proteinExistence type="predicted"/>
<gene>
    <name evidence="3" type="ordered locus">Oant_1563</name>
</gene>
<dbReference type="InterPro" id="IPR006119">
    <property type="entry name" value="Resolv_N"/>
</dbReference>
<evidence type="ECO:0000259" key="2">
    <source>
        <dbReference type="PROSITE" id="PS51737"/>
    </source>
</evidence>
<dbReference type="HOGENOM" id="CLU_010686_18_13_5"/>
<evidence type="ECO:0000259" key="1">
    <source>
        <dbReference type="PROSITE" id="PS51736"/>
    </source>
</evidence>
<dbReference type="Pfam" id="PF07508">
    <property type="entry name" value="Recombinase"/>
    <property type="match status" value="1"/>
</dbReference>
<accession>A6WZ75</accession>
<dbReference type="EMBL" id="CP000758">
    <property type="protein sequence ID" value="ABS14279.1"/>
    <property type="molecule type" value="Genomic_DNA"/>
</dbReference>
<dbReference type="InterPro" id="IPR011109">
    <property type="entry name" value="DNA_bind_recombinase_dom"/>
</dbReference>
<keyword evidence="4" id="KW-1185">Reference proteome</keyword>
<dbReference type="InterPro" id="IPR036162">
    <property type="entry name" value="Resolvase-like_N_sf"/>
</dbReference>
<dbReference type="STRING" id="439375.Oant_1563"/>
<dbReference type="Pfam" id="PF00239">
    <property type="entry name" value="Resolvase"/>
    <property type="match status" value="1"/>
</dbReference>
<dbReference type="InterPro" id="IPR038109">
    <property type="entry name" value="DNA_bind_recomb_sf"/>
</dbReference>